<keyword evidence="2" id="KW-1185">Reference proteome</keyword>
<protein>
    <submittedName>
        <fullName evidence="1">Uncharacterized protein</fullName>
    </submittedName>
</protein>
<proteinExistence type="predicted"/>
<dbReference type="Proteomes" id="UP001189429">
    <property type="component" value="Unassembled WGS sequence"/>
</dbReference>
<reference evidence="1" key="1">
    <citation type="submission" date="2023-10" db="EMBL/GenBank/DDBJ databases">
        <authorList>
            <person name="Chen Y."/>
            <person name="Shah S."/>
            <person name="Dougan E. K."/>
            <person name="Thang M."/>
            <person name="Chan C."/>
        </authorList>
    </citation>
    <scope>NUCLEOTIDE SEQUENCE [LARGE SCALE GENOMIC DNA]</scope>
</reference>
<accession>A0ABN9SK69</accession>
<evidence type="ECO:0000313" key="1">
    <source>
        <dbReference type="EMBL" id="CAK0832140.1"/>
    </source>
</evidence>
<evidence type="ECO:0000313" key="2">
    <source>
        <dbReference type="Proteomes" id="UP001189429"/>
    </source>
</evidence>
<gene>
    <name evidence="1" type="ORF">PCOR1329_LOCUS30239</name>
</gene>
<name>A0ABN9SK69_9DINO</name>
<comment type="caution">
    <text evidence="1">The sequence shown here is derived from an EMBL/GenBank/DDBJ whole genome shotgun (WGS) entry which is preliminary data.</text>
</comment>
<dbReference type="EMBL" id="CAUYUJ010011559">
    <property type="protein sequence ID" value="CAK0832140.1"/>
    <property type="molecule type" value="Genomic_DNA"/>
</dbReference>
<organism evidence="1 2">
    <name type="scientific">Prorocentrum cordatum</name>
    <dbReference type="NCBI Taxonomy" id="2364126"/>
    <lineage>
        <taxon>Eukaryota</taxon>
        <taxon>Sar</taxon>
        <taxon>Alveolata</taxon>
        <taxon>Dinophyceae</taxon>
        <taxon>Prorocentrales</taxon>
        <taxon>Prorocentraceae</taxon>
        <taxon>Prorocentrum</taxon>
    </lineage>
</organism>
<sequence length="132" mass="14640">MTLIWGRRLCKQTRTLFGQMDDRGKVCAVWPVLRAKVEELGLGHGAVRALERWRGDVTSMPQLAGLPMSVRQLNRSHSSALDKTRLSDLCAQPILPDCVAERTERLLAELRIIASVTSKLTRPGAPTAVDHD</sequence>